<dbReference type="PANTHER" id="PTHR30336:SF20">
    <property type="entry name" value="DUF218 DOMAIN-CONTAINING PROTEIN"/>
    <property type="match status" value="1"/>
</dbReference>
<gene>
    <name evidence="2" type="ORF">OCV47_01565</name>
</gene>
<reference evidence="2 3" key="1">
    <citation type="journal article" date="2021" name="ISME Commun">
        <title>Automated analysis of genomic sequences facilitates high-throughput and comprehensive description of bacteria.</title>
        <authorList>
            <person name="Hitch T.C.A."/>
        </authorList>
    </citation>
    <scope>NUCLEOTIDE SEQUENCE [LARGE SCALE GENOMIC DNA]</scope>
    <source>
        <strain evidence="2 3">Sanger_29</strain>
    </source>
</reference>
<dbReference type="RefSeq" id="WP_256296547.1">
    <property type="nucleotide sequence ID" value="NZ_JAOQKE010000001.1"/>
</dbReference>
<comment type="caution">
    <text evidence="2">The sequence shown here is derived from an EMBL/GenBank/DDBJ whole genome shotgun (WGS) entry which is preliminary data.</text>
</comment>
<evidence type="ECO:0000313" key="3">
    <source>
        <dbReference type="Proteomes" id="UP001652338"/>
    </source>
</evidence>
<organism evidence="2 3">
    <name type="scientific">Muricoprocola aceti</name>
    <dbReference type="NCBI Taxonomy" id="2981772"/>
    <lineage>
        <taxon>Bacteria</taxon>
        <taxon>Bacillati</taxon>
        <taxon>Bacillota</taxon>
        <taxon>Clostridia</taxon>
        <taxon>Lachnospirales</taxon>
        <taxon>Lachnospiraceae</taxon>
        <taxon>Muricoprocola</taxon>
    </lineage>
</organism>
<accession>A0ABT2SIG5</accession>
<dbReference type="InterPro" id="IPR051599">
    <property type="entry name" value="Cell_Envelope_Assoc"/>
</dbReference>
<dbReference type="Pfam" id="PF02698">
    <property type="entry name" value="DUF218"/>
    <property type="match status" value="1"/>
</dbReference>
<evidence type="ECO:0000259" key="1">
    <source>
        <dbReference type="Pfam" id="PF02698"/>
    </source>
</evidence>
<keyword evidence="3" id="KW-1185">Reference proteome</keyword>
<dbReference type="Proteomes" id="UP001652338">
    <property type="component" value="Unassembled WGS sequence"/>
</dbReference>
<dbReference type="PANTHER" id="PTHR30336">
    <property type="entry name" value="INNER MEMBRANE PROTEIN, PROBABLE PERMEASE"/>
    <property type="match status" value="1"/>
</dbReference>
<dbReference type="EMBL" id="JAOQKE010000001">
    <property type="protein sequence ID" value="MCU6724055.1"/>
    <property type="molecule type" value="Genomic_DNA"/>
</dbReference>
<feature type="domain" description="DUF218" evidence="1">
    <location>
        <begin position="20"/>
        <end position="166"/>
    </location>
</feature>
<dbReference type="InterPro" id="IPR014729">
    <property type="entry name" value="Rossmann-like_a/b/a_fold"/>
</dbReference>
<dbReference type="CDD" id="cd06259">
    <property type="entry name" value="YdcF-like"/>
    <property type="match status" value="1"/>
</dbReference>
<sequence length="212" mass="24461">MYFDRITDFIFRSEKPEKADMIFIPGSGYGELAQKAAQLYQEGYAKKIVVSGKYSILQSRFQGAVSPARYQNLLFETESDFLKQVLLDCQVREGDIIQEKRAAFTYENALYIRMLLEQMEETIPEKILLVCQAFHGARAGMYFQSVFPDAKILVCPAETQGINRENWYQQEHGIRIVCGEVERIGTQFPDMILGREQTEKRCRKSCHKSDSL</sequence>
<evidence type="ECO:0000313" key="2">
    <source>
        <dbReference type="EMBL" id="MCU6724055.1"/>
    </source>
</evidence>
<protein>
    <submittedName>
        <fullName evidence="2">YdcF family protein</fullName>
    </submittedName>
</protein>
<dbReference type="InterPro" id="IPR003848">
    <property type="entry name" value="DUF218"/>
</dbReference>
<proteinExistence type="predicted"/>
<name>A0ABT2SIG5_9FIRM</name>
<dbReference type="Gene3D" id="3.40.50.620">
    <property type="entry name" value="HUPs"/>
    <property type="match status" value="1"/>
</dbReference>